<dbReference type="GO" id="GO:0030234">
    <property type="term" value="F:enzyme regulator activity"/>
    <property type="evidence" value="ECO:0007669"/>
    <property type="project" value="InterPro"/>
</dbReference>
<accession>A0AB73T258</accession>
<comment type="similarity">
    <text evidence="1">Belongs to the P(II) protein family.</text>
</comment>
<comment type="caution">
    <text evidence="2">The sequence shown here is derived from an EMBL/GenBank/DDBJ whole genome shotgun (WGS) entry which is preliminary data.</text>
</comment>
<dbReference type="InterPro" id="IPR015867">
    <property type="entry name" value="N-reg_PII/ATP_PRibTrfase_C"/>
</dbReference>
<dbReference type="Gene3D" id="3.30.70.120">
    <property type="match status" value="1"/>
</dbReference>
<dbReference type="InterPro" id="IPR011322">
    <property type="entry name" value="N-reg_PII-like_a/b"/>
</dbReference>
<protein>
    <submittedName>
        <fullName evidence="2">Nitrogen regulatory protein P-II family</fullName>
    </submittedName>
</protein>
<dbReference type="PANTHER" id="PTHR30115">
    <property type="entry name" value="NITROGEN REGULATORY PROTEIN P-II"/>
    <property type="match status" value="1"/>
</dbReference>
<dbReference type="Pfam" id="PF00543">
    <property type="entry name" value="P-II"/>
    <property type="match status" value="1"/>
</dbReference>
<reference evidence="2 3" key="1">
    <citation type="submission" date="2018-05" db="EMBL/GenBank/DDBJ databases">
        <authorList>
            <person name="Goeker M."/>
            <person name="Huntemann M."/>
            <person name="Clum A."/>
            <person name="Pillay M."/>
            <person name="Palaniappan K."/>
            <person name="Varghese N."/>
            <person name="Mikhailova N."/>
            <person name="Stamatis D."/>
            <person name="Reddy T."/>
            <person name="Daum C."/>
            <person name="Shapiro N."/>
            <person name="Ivanova N."/>
            <person name="Kyrpides N."/>
            <person name="Woyke T."/>
        </authorList>
    </citation>
    <scope>NUCLEOTIDE SEQUENCE [LARGE SCALE GENOMIC DNA]</scope>
    <source>
        <strain evidence="2 3">DSM 26524</strain>
    </source>
</reference>
<dbReference type="PRINTS" id="PR00340">
    <property type="entry name" value="PIIGLNB"/>
</dbReference>
<dbReference type="PROSITE" id="PS51343">
    <property type="entry name" value="PII_GLNB_DOM"/>
    <property type="match status" value="1"/>
</dbReference>
<dbReference type="RefSeq" id="WP_109747268.1">
    <property type="nucleotide sequence ID" value="NZ_JANKBI010000010.1"/>
</dbReference>
<dbReference type="GO" id="GO:0006808">
    <property type="term" value="P:regulation of nitrogen utilization"/>
    <property type="evidence" value="ECO:0007669"/>
    <property type="project" value="InterPro"/>
</dbReference>
<organism evidence="2 3">
    <name type="scientific">Murimonas intestini</name>
    <dbReference type="NCBI Taxonomy" id="1337051"/>
    <lineage>
        <taxon>Bacteria</taxon>
        <taxon>Bacillati</taxon>
        <taxon>Bacillota</taxon>
        <taxon>Clostridia</taxon>
        <taxon>Lachnospirales</taxon>
        <taxon>Lachnospiraceae</taxon>
        <taxon>Murimonas</taxon>
    </lineage>
</organism>
<dbReference type="GO" id="GO:0005829">
    <property type="term" value="C:cytosol"/>
    <property type="evidence" value="ECO:0007669"/>
    <property type="project" value="TreeGrafter"/>
</dbReference>
<evidence type="ECO:0000313" key="2">
    <source>
        <dbReference type="EMBL" id="PWJ74389.1"/>
    </source>
</evidence>
<evidence type="ECO:0000256" key="1">
    <source>
        <dbReference type="RuleBase" id="RU003936"/>
    </source>
</evidence>
<dbReference type="PROSITE" id="PS00638">
    <property type="entry name" value="PII_GLNB_CTER"/>
    <property type="match status" value="1"/>
</dbReference>
<dbReference type="SMART" id="SM00938">
    <property type="entry name" value="P-II"/>
    <property type="match status" value="1"/>
</dbReference>
<dbReference type="SUPFAM" id="SSF54913">
    <property type="entry name" value="GlnB-like"/>
    <property type="match status" value="1"/>
</dbReference>
<dbReference type="AlphaFoldDB" id="A0AB73T258"/>
<dbReference type="InterPro" id="IPR017918">
    <property type="entry name" value="N-reg_PII_CS"/>
</dbReference>
<name>A0AB73T258_9FIRM</name>
<evidence type="ECO:0000313" key="3">
    <source>
        <dbReference type="Proteomes" id="UP000245412"/>
    </source>
</evidence>
<dbReference type="GO" id="GO:0005524">
    <property type="term" value="F:ATP binding"/>
    <property type="evidence" value="ECO:0007669"/>
    <property type="project" value="TreeGrafter"/>
</dbReference>
<gene>
    <name evidence="2" type="ORF">C7383_109125</name>
</gene>
<dbReference type="Proteomes" id="UP000245412">
    <property type="component" value="Unassembled WGS sequence"/>
</dbReference>
<proteinExistence type="inferred from homology"/>
<keyword evidence="3" id="KW-1185">Reference proteome</keyword>
<dbReference type="InterPro" id="IPR002187">
    <property type="entry name" value="N-reg_PII"/>
</dbReference>
<dbReference type="PANTHER" id="PTHR30115:SF11">
    <property type="entry name" value="NITROGEN REGULATORY PROTEIN P-II HOMOLOG"/>
    <property type="match status" value="1"/>
</dbReference>
<dbReference type="EMBL" id="QGGY01000009">
    <property type="protein sequence ID" value="PWJ74389.1"/>
    <property type="molecule type" value="Genomic_DNA"/>
</dbReference>
<sequence length="114" mass="13105">MKEVMLILRPKMYFKTKEALDKAGFHSLNVHEVTGRGREPVQYVLDEENGEIRHRLVAKRLVDMFVRDEEVQDLIETVVEVNKTNHAGDGKIFVMPVEDAMRVRTGEQGLEAII</sequence>